<evidence type="ECO:0000256" key="1">
    <source>
        <dbReference type="SAM" id="MobiDB-lite"/>
    </source>
</evidence>
<organism evidence="2 3">
    <name type="scientific">Stephania cephalantha</name>
    <dbReference type="NCBI Taxonomy" id="152367"/>
    <lineage>
        <taxon>Eukaryota</taxon>
        <taxon>Viridiplantae</taxon>
        <taxon>Streptophyta</taxon>
        <taxon>Embryophyta</taxon>
        <taxon>Tracheophyta</taxon>
        <taxon>Spermatophyta</taxon>
        <taxon>Magnoliopsida</taxon>
        <taxon>Ranunculales</taxon>
        <taxon>Menispermaceae</taxon>
        <taxon>Menispermoideae</taxon>
        <taxon>Cissampelideae</taxon>
        <taxon>Stephania</taxon>
    </lineage>
</organism>
<keyword evidence="3" id="KW-1185">Reference proteome</keyword>
<name>A0AAP0NKV9_9MAGN</name>
<reference evidence="2 3" key="1">
    <citation type="submission" date="2024-01" db="EMBL/GenBank/DDBJ databases">
        <title>Genome assemblies of Stephania.</title>
        <authorList>
            <person name="Yang L."/>
        </authorList>
    </citation>
    <scope>NUCLEOTIDE SEQUENCE [LARGE SCALE GENOMIC DNA]</scope>
    <source>
        <strain evidence="2">JXDWG</strain>
        <tissue evidence="2">Leaf</tissue>
    </source>
</reference>
<sequence>MYAGVRRWSWGHVGLMAERHLVRKAKWEHLEVTLNIRKDFPQKRACADHEVEENETEESDEMMIFHMFLYVLKMFESFGMRIQELNVFVSRQALSNLAYKLSRIAWQSEVFMQNSDLGTPAPNPVPQCLKQVERERERKEREGIDAARSEELAADGVTRDGGDRARVAVVVDAAAGQQRGRATQERVKALAARQPVAMTVAAAAQPAGSNLAAAAPAMRRHTATHGSGRGVRRRLRGLAAAVDGGQRGGRTPASNTTVRRRLHGGGTRSSGSGGDDAAVVRHRLRQRIKRWCVRGWCDAAVKQRGGTSLDRSILNEGVIRQRATTR</sequence>
<evidence type="ECO:0000313" key="2">
    <source>
        <dbReference type="EMBL" id="KAK9111517.1"/>
    </source>
</evidence>
<comment type="caution">
    <text evidence="2">The sequence shown here is derived from an EMBL/GenBank/DDBJ whole genome shotgun (WGS) entry which is preliminary data.</text>
</comment>
<dbReference type="AlphaFoldDB" id="A0AAP0NKV9"/>
<feature type="region of interest" description="Disordered" evidence="1">
    <location>
        <begin position="243"/>
        <end position="278"/>
    </location>
</feature>
<feature type="compositionally biased region" description="Gly residues" evidence="1">
    <location>
        <begin position="264"/>
        <end position="274"/>
    </location>
</feature>
<protein>
    <submittedName>
        <fullName evidence="2">Uncharacterized protein</fullName>
    </submittedName>
</protein>
<gene>
    <name evidence="2" type="ORF">Scep_019036</name>
</gene>
<accession>A0AAP0NKV9</accession>
<dbReference type="EMBL" id="JBBNAG010000008">
    <property type="protein sequence ID" value="KAK9111517.1"/>
    <property type="molecule type" value="Genomic_DNA"/>
</dbReference>
<dbReference type="Proteomes" id="UP001419268">
    <property type="component" value="Unassembled WGS sequence"/>
</dbReference>
<evidence type="ECO:0000313" key="3">
    <source>
        <dbReference type="Proteomes" id="UP001419268"/>
    </source>
</evidence>
<proteinExistence type="predicted"/>